<feature type="transmembrane region" description="Helical" evidence="1">
    <location>
        <begin position="36"/>
        <end position="54"/>
    </location>
</feature>
<name>A0A934R7R9_9BACT</name>
<dbReference type="AlphaFoldDB" id="A0A934R7R9"/>
<evidence type="ECO:0000313" key="3">
    <source>
        <dbReference type="Proteomes" id="UP000600139"/>
    </source>
</evidence>
<keyword evidence="1" id="KW-0812">Transmembrane</keyword>
<dbReference type="Proteomes" id="UP000600139">
    <property type="component" value="Unassembled WGS sequence"/>
</dbReference>
<evidence type="ECO:0000313" key="2">
    <source>
        <dbReference type="EMBL" id="MBK1817862.1"/>
    </source>
</evidence>
<keyword evidence="1" id="KW-0472">Membrane</keyword>
<dbReference type="RefSeq" id="WP_200352790.1">
    <property type="nucleotide sequence ID" value="NZ_JAENIK010000012.1"/>
</dbReference>
<proteinExistence type="predicted"/>
<dbReference type="EMBL" id="JAENIK010000012">
    <property type="protein sequence ID" value="MBK1817862.1"/>
    <property type="molecule type" value="Genomic_DNA"/>
</dbReference>
<evidence type="ECO:0000256" key="1">
    <source>
        <dbReference type="SAM" id="Phobius"/>
    </source>
</evidence>
<organism evidence="2 3">
    <name type="scientific">Luteolibacter yonseiensis</name>
    <dbReference type="NCBI Taxonomy" id="1144680"/>
    <lineage>
        <taxon>Bacteria</taxon>
        <taxon>Pseudomonadati</taxon>
        <taxon>Verrucomicrobiota</taxon>
        <taxon>Verrucomicrobiia</taxon>
        <taxon>Verrucomicrobiales</taxon>
        <taxon>Verrucomicrobiaceae</taxon>
        <taxon>Luteolibacter</taxon>
    </lineage>
</organism>
<sequence>MKRRIAWVLATVSGLYLLVAVPIPDPLPIVDEATALLIFVKSMAYLGYDVTRWIPFMKKAKRGKPSHSGPTVDV</sequence>
<comment type="caution">
    <text evidence="2">The sequence shown here is derived from an EMBL/GenBank/DDBJ whole genome shotgun (WGS) entry which is preliminary data.</text>
</comment>
<reference evidence="2" key="1">
    <citation type="submission" date="2021-01" db="EMBL/GenBank/DDBJ databases">
        <title>Modified the classification status of verrucomicrobia.</title>
        <authorList>
            <person name="Feng X."/>
        </authorList>
    </citation>
    <scope>NUCLEOTIDE SEQUENCE</scope>
    <source>
        <strain evidence="2">JCM 18052</strain>
    </source>
</reference>
<protein>
    <submittedName>
        <fullName evidence="2">Uncharacterized protein</fullName>
    </submittedName>
</protein>
<accession>A0A934R7R9</accession>
<keyword evidence="3" id="KW-1185">Reference proteome</keyword>
<gene>
    <name evidence="2" type="ORF">JIN84_19735</name>
</gene>
<keyword evidence="1" id="KW-1133">Transmembrane helix</keyword>